<evidence type="ECO:0000256" key="5">
    <source>
        <dbReference type="ARBA" id="ARBA00022833"/>
    </source>
</evidence>
<evidence type="ECO:0000256" key="11">
    <source>
        <dbReference type="SAM" id="MobiDB-lite"/>
    </source>
</evidence>
<dbReference type="InterPro" id="IPR018350">
    <property type="entry name" value="Transcription_factor_COE_CS"/>
</dbReference>
<name>A0ABR4QKQ7_9CEST</name>
<keyword evidence="3 10" id="KW-0479">Metal-binding</keyword>
<comment type="subcellular location">
    <subcellularLocation>
        <location evidence="1 10">Nucleus</location>
    </subcellularLocation>
</comment>
<feature type="region of interest" description="Disordered" evidence="11">
    <location>
        <begin position="88"/>
        <end position="118"/>
    </location>
</feature>
<gene>
    <name evidence="13" type="ORF">TcWFU_003552</name>
</gene>
<reference evidence="13 14" key="1">
    <citation type="journal article" date="2022" name="Front. Cell. Infect. Microbiol.">
        <title>The Genomes of Two Strains of Taenia crassiceps the Animal Model for the Study of Human Cysticercosis.</title>
        <authorList>
            <person name="Bobes R.J."/>
            <person name="Estrada K."/>
            <person name="Rios-Valencia D.G."/>
            <person name="Calderon-Gallegos A."/>
            <person name="de la Torre P."/>
            <person name="Carrero J.C."/>
            <person name="Sanchez-Flores A."/>
            <person name="Laclette J.P."/>
        </authorList>
    </citation>
    <scope>NUCLEOTIDE SEQUENCE [LARGE SCALE GENOMIC DNA]</scope>
    <source>
        <strain evidence="13">WFUcys</strain>
    </source>
</reference>
<evidence type="ECO:0000313" key="13">
    <source>
        <dbReference type="EMBL" id="KAL5110117.1"/>
    </source>
</evidence>
<evidence type="ECO:0000259" key="12">
    <source>
        <dbReference type="SMART" id="SM00429"/>
    </source>
</evidence>
<feature type="compositionally biased region" description="Low complexity" evidence="11">
    <location>
        <begin position="635"/>
        <end position="645"/>
    </location>
</feature>
<evidence type="ECO:0000256" key="4">
    <source>
        <dbReference type="ARBA" id="ARBA00022771"/>
    </source>
</evidence>
<keyword evidence="4 10" id="KW-0863">Zinc-finger</keyword>
<evidence type="ECO:0000256" key="7">
    <source>
        <dbReference type="ARBA" id="ARBA00023125"/>
    </source>
</evidence>
<evidence type="ECO:0000256" key="1">
    <source>
        <dbReference type="ARBA" id="ARBA00004123"/>
    </source>
</evidence>
<dbReference type="PROSITE" id="PS01345">
    <property type="entry name" value="COE"/>
    <property type="match status" value="1"/>
</dbReference>
<dbReference type="PANTHER" id="PTHR10747">
    <property type="entry name" value="TRANSCRIPTION FACTOR COE FAMILY MEMBER"/>
    <property type="match status" value="1"/>
</dbReference>
<dbReference type="Gene3D" id="2.60.40.10">
    <property type="entry name" value="Immunoglobulins"/>
    <property type="match status" value="1"/>
</dbReference>
<sequence>MFVQHPPHLQQQQQGQGGDENVFSNSGDPSTDQSPLYPHGGRSYTTFGSQSDERAYATSSTVTSDDTLFTSPASQFNFVRSWIAQHHHNHNQHHHQNDVNNAHSHHSEVGYQPAGGLQAYPPVGHQFGALIDGSGGGASGFSQVPTAAASAARFSMFQTSTGGTNTAAPVSSMTTYSGLFPRCSQRGPHSEVQSARFEKQPPNNLRKSNFFHFVLALYDRNRHPIEVERAAFIDFVEKEREPDSEKTNNGIHYRLRLLLPNGFQQDQDIYVRLVDSSNKQPIAYEGQDKNPEMCRVLLTHEVMCSRCCDKKSCGNRNETPSDPIIIDRYFLKFFMKCNQNCLKNAGNPRDMRRFQVAIAATPSLEGSLLAFSDNMFVHNNSKHGRRVRRMDPPEEIIPTAPPIIKAISPNEGWTSGGESVMIIGENFFHGLQVVFGSTPVWSELITPNALRVQTPARSAQGVVEVSLLFNNRSFCKHAPGRFAYTSLNDPTIEYGFQRLRKIIPRHPGDPERLPREIILKRAADLAEALYSMPSRAAAAAAAAAAVSSTSTSTATHHLSMASAPQPALSHPPPPSHALLATHMHPPPPAPSHYATETTTGFGILPHYHHHHSLQASKSDQEVMQVSKMLQEAHNSTSSAATSVTSDGEEEEEGERENRPTEGSPPKTAEERHEGGSESGGRLWPKRPRFGVNRGQTSGQGEETVETYEPREHPSNVIFSNMALLTTDAEMLNTSSSSAVATAATAVPASTSKTPETFETTSTSTSPINNNNAGGGSGANLAANLSRTLFGERGLAGGLYENDYFGVVTTGTDGTADYNSQSSRGVVPWDAGYCLNRARKEHDQRCSVWVSIKNFLGERTTRVIPMLPGVKAIGGGGASDTLLIQGNNIEDVSRCAALIQQSCAARHKDIRKFLDGIYVSSRGTVEEMK</sequence>
<dbReference type="Gene3D" id="3.90.930.12">
    <property type="entry name" value="Ribosomal protein L6, alpha-beta domain"/>
    <property type="match status" value="1"/>
</dbReference>
<organism evidence="13 14">
    <name type="scientific">Taenia crassiceps</name>
    <dbReference type="NCBI Taxonomy" id="6207"/>
    <lineage>
        <taxon>Eukaryota</taxon>
        <taxon>Metazoa</taxon>
        <taxon>Spiralia</taxon>
        <taxon>Lophotrochozoa</taxon>
        <taxon>Platyhelminthes</taxon>
        <taxon>Cestoda</taxon>
        <taxon>Eucestoda</taxon>
        <taxon>Cyclophyllidea</taxon>
        <taxon>Taeniidae</taxon>
        <taxon>Taenia</taxon>
    </lineage>
</organism>
<comment type="similarity">
    <text evidence="2 10">Belongs to the COE family.</text>
</comment>
<dbReference type="InterPro" id="IPR013783">
    <property type="entry name" value="Ig-like_fold"/>
</dbReference>
<feature type="region of interest" description="Disordered" evidence="11">
    <location>
        <begin position="555"/>
        <end position="597"/>
    </location>
</feature>
<keyword evidence="9 10" id="KW-0539">Nucleus</keyword>
<feature type="compositionally biased region" description="Polar residues" evidence="11">
    <location>
        <begin position="613"/>
        <end position="623"/>
    </location>
</feature>
<evidence type="ECO:0000256" key="2">
    <source>
        <dbReference type="ARBA" id="ARBA00010340"/>
    </source>
</evidence>
<dbReference type="InterPro" id="IPR002909">
    <property type="entry name" value="IPT_dom"/>
</dbReference>
<keyword evidence="10" id="KW-0217">Developmental protein</keyword>
<keyword evidence="5 10" id="KW-0862">Zinc</keyword>
<evidence type="ECO:0000256" key="3">
    <source>
        <dbReference type="ARBA" id="ARBA00022723"/>
    </source>
</evidence>
<feature type="compositionally biased region" description="Polar residues" evidence="11">
    <location>
        <begin position="22"/>
        <end position="34"/>
    </location>
</feature>
<dbReference type="Pfam" id="PF16423">
    <property type="entry name" value="COE1_HLH"/>
    <property type="match status" value="1"/>
</dbReference>
<evidence type="ECO:0000256" key="10">
    <source>
        <dbReference type="RuleBase" id="RU004489"/>
    </source>
</evidence>
<dbReference type="EMBL" id="JAKROA010000002">
    <property type="protein sequence ID" value="KAL5110117.1"/>
    <property type="molecule type" value="Genomic_DNA"/>
</dbReference>
<dbReference type="InterPro" id="IPR036789">
    <property type="entry name" value="Ribosomal_uL6-like_a/b-dom_sf"/>
</dbReference>
<accession>A0ABR4QKQ7</accession>
<dbReference type="InterPro" id="IPR032200">
    <property type="entry name" value="COE_DBD"/>
</dbReference>
<feature type="region of interest" description="Disordered" evidence="11">
    <location>
        <begin position="610"/>
        <end position="709"/>
    </location>
</feature>
<evidence type="ECO:0000256" key="8">
    <source>
        <dbReference type="ARBA" id="ARBA00023163"/>
    </source>
</evidence>
<dbReference type="SUPFAM" id="SSF81296">
    <property type="entry name" value="E set domains"/>
    <property type="match status" value="1"/>
</dbReference>
<dbReference type="SUPFAM" id="SSF56053">
    <property type="entry name" value="Ribosomal protein L6"/>
    <property type="match status" value="1"/>
</dbReference>
<feature type="compositionally biased region" description="Low complexity" evidence="11">
    <location>
        <begin position="750"/>
        <end position="771"/>
    </location>
</feature>
<dbReference type="InterPro" id="IPR014756">
    <property type="entry name" value="Ig_E-set"/>
</dbReference>
<dbReference type="Proteomes" id="UP001651158">
    <property type="component" value="Unassembled WGS sequence"/>
</dbReference>
<protein>
    <submittedName>
        <fullName evidence="13">Transcription factor COE3</fullName>
    </submittedName>
</protein>
<dbReference type="Pfam" id="PF01833">
    <property type="entry name" value="TIG"/>
    <property type="match status" value="1"/>
</dbReference>
<evidence type="ECO:0000256" key="6">
    <source>
        <dbReference type="ARBA" id="ARBA00023015"/>
    </source>
</evidence>
<keyword evidence="14" id="KW-1185">Reference proteome</keyword>
<dbReference type="SMART" id="SM00429">
    <property type="entry name" value="IPT"/>
    <property type="match status" value="1"/>
</dbReference>
<feature type="region of interest" description="Disordered" evidence="11">
    <location>
        <begin position="1"/>
        <end position="52"/>
    </location>
</feature>
<dbReference type="Gene3D" id="2.60.40.3180">
    <property type="entry name" value="Transcription factor COE1, DNA-binding domain"/>
    <property type="match status" value="1"/>
</dbReference>
<dbReference type="Pfam" id="PF16422">
    <property type="entry name" value="COE1_DBD"/>
    <property type="match status" value="1"/>
</dbReference>
<feature type="region of interest" description="Disordered" evidence="11">
    <location>
        <begin position="750"/>
        <end position="773"/>
    </location>
</feature>
<evidence type="ECO:0000256" key="9">
    <source>
        <dbReference type="ARBA" id="ARBA00023242"/>
    </source>
</evidence>
<dbReference type="InterPro" id="IPR032201">
    <property type="entry name" value="COE_HLH"/>
</dbReference>
<feature type="compositionally biased region" description="Low complexity" evidence="11">
    <location>
        <begin position="555"/>
        <end position="568"/>
    </location>
</feature>
<keyword evidence="7 10" id="KW-0238">DNA-binding</keyword>
<feature type="domain" description="IPT/TIG" evidence="12">
    <location>
        <begin position="401"/>
        <end position="485"/>
    </location>
</feature>
<dbReference type="Gene3D" id="1.10.287.4280">
    <property type="match status" value="1"/>
</dbReference>
<comment type="caution">
    <text evidence="13">The sequence shown here is derived from an EMBL/GenBank/DDBJ whole genome shotgun (WGS) entry which is preliminary data.</text>
</comment>
<keyword evidence="8 10" id="KW-0804">Transcription</keyword>
<dbReference type="InterPro" id="IPR038173">
    <property type="entry name" value="COE_DBD_sf"/>
</dbReference>
<dbReference type="InterPro" id="IPR003523">
    <property type="entry name" value="Transcription_factor_COE"/>
</dbReference>
<proteinExistence type="inferred from homology"/>
<keyword evidence="6 10" id="KW-0805">Transcription regulation</keyword>
<dbReference type="CDD" id="cd11606">
    <property type="entry name" value="COE_DBD"/>
    <property type="match status" value="1"/>
</dbReference>
<evidence type="ECO:0000313" key="14">
    <source>
        <dbReference type="Proteomes" id="UP001651158"/>
    </source>
</evidence>